<dbReference type="FunFam" id="1.10.10.60:FF:000168">
    <property type="entry name" value="Telomere repeat-binding factor 1"/>
    <property type="match status" value="1"/>
</dbReference>
<keyword evidence="4" id="KW-0158">Chromosome</keyword>
<comment type="subunit">
    <text evidence="3">Forms a homodimer and heterodimers.</text>
</comment>
<keyword evidence="8" id="KW-0238">DNA-binding</keyword>
<feature type="domain" description="HTH myb-type" evidence="11">
    <location>
        <begin position="1"/>
        <end position="33"/>
    </location>
</feature>
<dbReference type="GO" id="GO:0003691">
    <property type="term" value="F:double-stranded telomeric DNA binding"/>
    <property type="evidence" value="ECO:0007669"/>
    <property type="project" value="InterPro"/>
</dbReference>
<protein>
    <recommendedName>
        <fullName evidence="15">HTH myb-type domain-containing protein</fullName>
    </recommendedName>
</protein>
<dbReference type="SUPFAM" id="SSF46689">
    <property type="entry name" value="Homeodomain-like"/>
    <property type="match status" value="1"/>
</dbReference>
<comment type="caution">
    <text evidence="13">The sequence shown here is derived from an EMBL/GenBank/DDBJ whole genome shotgun (WGS) entry which is preliminary data.</text>
</comment>
<dbReference type="InterPro" id="IPR001005">
    <property type="entry name" value="SANT/Myb"/>
</dbReference>
<keyword evidence="6" id="KW-0805">Transcription regulation</keyword>
<name>A0A921UQS2_SORBI</name>
<dbReference type="PANTHER" id="PTHR46267">
    <property type="entry name" value="SINGLE MYB HISTONE 4"/>
    <property type="match status" value="1"/>
</dbReference>
<dbReference type="GO" id="GO:0006334">
    <property type="term" value="P:nucleosome assembly"/>
    <property type="evidence" value="ECO:0007669"/>
    <property type="project" value="InterPro"/>
</dbReference>
<dbReference type="Proteomes" id="UP000807115">
    <property type="component" value="Chromosome 3"/>
</dbReference>
<dbReference type="CDD" id="cd11660">
    <property type="entry name" value="SANT_TRF"/>
    <property type="match status" value="1"/>
</dbReference>
<sequence length="182" mass="20312">MGAPKQRWTPEEEAALKAGVAKHGPGKWRTILRDSDFSELLRLRSNVDLKTNNHQYGLFMQDKWRNLSVTAGGYGSREKARMALKKGKRVVPKLTAEPMDVDGKDMDNAHDAVIEAEPLAMALEPLAIEESPDKSVARLDDLILEAIRKLNEPSGSNKAAIATYIEEQYWPLLISTPAIYKN</sequence>
<evidence type="ECO:0000256" key="1">
    <source>
        <dbReference type="ARBA" id="ARBA00004574"/>
    </source>
</evidence>
<proteinExistence type="predicted"/>
<evidence type="ECO:0008006" key="15">
    <source>
        <dbReference type="Google" id="ProtNLM"/>
    </source>
</evidence>
<dbReference type="InterPro" id="IPR036390">
    <property type="entry name" value="WH_DNA-bd_sf"/>
</dbReference>
<dbReference type="InterPro" id="IPR017930">
    <property type="entry name" value="Myb_dom"/>
</dbReference>
<feature type="domain" description="H15" evidence="12">
    <location>
        <begin position="135"/>
        <end position="182"/>
    </location>
</feature>
<dbReference type="InterPro" id="IPR044597">
    <property type="entry name" value="SMH1-6"/>
</dbReference>
<dbReference type="PROSITE" id="PS51294">
    <property type="entry name" value="HTH_MYB"/>
    <property type="match status" value="1"/>
</dbReference>
<dbReference type="PROSITE" id="PS51504">
    <property type="entry name" value="H15"/>
    <property type="match status" value="1"/>
</dbReference>
<evidence type="ECO:0000256" key="3">
    <source>
        <dbReference type="ARBA" id="ARBA00011414"/>
    </source>
</evidence>
<dbReference type="Pfam" id="PF00249">
    <property type="entry name" value="Myb_DNA-binding"/>
    <property type="match status" value="1"/>
</dbReference>
<dbReference type="Gene3D" id="1.10.10.60">
    <property type="entry name" value="Homeodomain-like"/>
    <property type="match status" value="1"/>
</dbReference>
<dbReference type="InterPro" id="IPR005818">
    <property type="entry name" value="Histone_H1/H5_H15"/>
</dbReference>
<evidence type="ECO:0000256" key="5">
    <source>
        <dbReference type="ARBA" id="ARBA00022895"/>
    </source>
</evidence>
<comment type="subcellular location">
    <subcellularLocation>
        <location evidence="1">Chromosome</location>
        <location evidence="1">Telomere</location>
    </subcellularLocation>
    <subcellularLocation>
        <location evidence="2">Nucleus</location>
        <location evidence="2">Nucleolus</location>
    </subcellularLocation>
</comment>
<evidence type="ECO:0000313" key="13">
    <source>
        <dbReference type="EMBL" id="KAG0538256.1"/>
    </source>
</evidence>
<evidence type="ECO:0000256" key="8">
    <source>
        <dbReference type="ARBA" id="ARBA00023125"/>
    </source>
</evidence>
<evidence type="ECO:0000256" key="10">
    <source>
        <dbReference type="ARBA" id="ARBA00023242"/>
    </source>
</evidence>
<evidence type="ECO:0000256" key="9">
    <source>
        <dbReference type="ARBA" id="ARBA00023163"/>
    </source>
</evidence>
<reference evidence="13" key="2">
    <citation type="submission" date="2020-10" db="EMBL/GenBank/DDBJ databases">
        <authorList>
            <person name="Cooper E.A."/>
            <person name="Brenton Z.W."/>
            <person name="Flinn B.S."/>
            <person name="Jenkins J."/>
            <person name="Shu S."/>
            <person name="Flowers D."/>
            <person name="Luo F."/>
            <person name="Wang Y."/>
            <person name="Xia P."/>
            <person name="Barry K."/>
            <person name="Daum C."/>
            <person name="Lipzen A."/>
            <person name="Yoshinaga Y."/>
            <person name="Schmutz J."/>
            <person name="Saski C."/>
            <person name="Vermerris W."/>
            <person name="Kresovich S."/>
        </authorList>
    </citation>
    <scope>NUCLEOTIDE SEQUENCE</scope>
</reference>
<dbReference type="SUPFAM" id="SSF46785">
    <property type="entry name" value="Winged helix' DNA-binding domain"/>
    <property type="match status" value="1"/>
</dbReference>
<evidence type="ECO:0000256" key="6">
    <source>
        <dbReference type="ARBA" id="ARBA00023015"/>
    </source>
</evidence>
<organism evidence="13 14">
    <name type="scientific">Sorghum bicolor</name>
    <name type="common">Sorghum</name>
    <name type="synonym">Sorghum vulgare</name>
    <dbReference type="NCBI Taxonomy" id="4558"/>
    <lineage>
        <taxon>Eukaryota</taxon>
        <taxon>Viridiplantae</taxon>
        <taxon>Streptophyta</taxon>
        <taxon>Embryophyta</taxon>
        <taxon>Tracheophyta</taxon>
        <taxon>Spermatophyta</taxon>
        <taxon>Magnoliopsida</taxon>
        <taxon>Liliopsida</taxon>
        <taxon>Poales</taxon>
        <taxon>Poaceae</taxon>
        <taxon>PACMAD clade</taxon>
        <taxon>Panicoideae</taxon>
        <taxon>Andropogonodae</taxon>
        <taxon>Andropogoneae</taxon>
        <taxon>Sorghinae</taxon>
        <taxon>Sorghum</taxon>
    </lineage>
</organism>
<keyword evidence="9" id="KW-0804">Transcription</keyword>
<dbReference type="GO" id="GO:0005730">
    <property type="term" value="C:nucleolus"/>
    <property type="evidence" value="ECO:0007669"/>
    <property type="project" value="UniProtKB-SubCell"/>
</dbReference>
<accession>A0A921UQS2</accession>
<evidence type="ECO:0000256" key="4">
    <source>
        <dbReference type="ARBA" id="ARBA00022454"/>
    </source>
</evidence>
<evidence type="ECO:0000256" key="7">
    <source>
        <dbReference type="ARBA" id="ARBA00023054"/>
    </source>
</evidence>
<evidence type="ECO:0000256" key="2">
    <source>
        <dbReference type="ARBA" id="ARBA00004604"/>
    </source>
</evidence>
<dbReference type="InterPro" id="IPR036388">
    <property type="entry name" value="WH-like_DNA-bd_sf"/>
</dbReference>
<evidence type="ECO:0000313" key="14">
    <source>
        <dbReference type="Proteomes" id="UP000807115"/>
    </source>
</evidence>
<keyword evidence="10" id="KW-0539">Nucleus</keyword>
<dbReference type="GO" id="GO:0000781">
    <property type="term" value="C:chromosome, telomeric region"/>
    <property type="evidence" value="ECO:0007669"/>
    <property type="project" value="UniProtKB-SubCell"/>
</dbReference>
<dbReference type="Gene3D" id="1.10.10.10">
    <property type="entry name" value="Winged helix-like DNA-binding domain superfamily/Winged helix DNA-binding domain"/>
    <property type="match status" value="1"/>
</dbReference>
<dbReference type="InterPro" id="IPR009057">
    <property type="entry name" value="Homeodomain-like_sf"/>
</dbReference>
<evidence type="ECO:0000259" key="12">
    <source>
        <dbReference type="PROSITE" id="PS51504"/>
    </source>
</evidence>
<keyword evidence="5" id="KW-0779">Telomere</keyword>
<reference evidence="13" key="1">
    <citation type="journal article" date="2019" name="BMC Genomics">
        <title>A new reference genome for Sorghum bicolor reveals high levels of sequence similarity between sweet and grain genotypes: implications for the genetics of sugar metabolism.</title>
        <authorList>
            <person name="Cooper E.A."/>
            <person name="Brenton Z.W."/>
            <person name="Flinn B.S."/>
            <person name="Jenkins J."/>
            <person name="Shu S."/>
            <person name="Flowers D."/>
            <person name="Luo F."/>
            <person name="Wang Y."/>
            <person name="Xia P."/>
            <person name="Barry K."/>
            <person name="Daum C."/>
            <person name="Lipzen A."/>
            <person name="Yoshinaga Y."/>
            <person name="Schmutz J."/>
            <person name="Saski C."/>
            <person name="Vermerris W."/>
            <person name="Kresovich S."/>
        </authorList>
    </citation>
    <scope>NUCLEOTIDE SEQUENCE</scope>
</reference>
<evidence type="ECO:0000259" key="11">
    <source>
        <dbReference type="PROSITE" id="PS51294"/>
    </source>
</evidence>
<dbReference type="AlphaFoldDB" id="A0A921UQS2"/>
<dbReference type="PANTHER" id="PTHR46267:SF2">
    <property type="entry name" value="SINGLE MYB HISTONE 1"/>
    <property type="match status" value="1"/>
</dbReference>
<dbReference type="Pfam" id="PF00538">
    <property type="entry name" value="Linker_histone"/>
    <property type="match status" value="1"/>
</dbReference>
<keyword evidence="7" id="KW-0175">Coiled coil</keyword>
<dbReference type="GO" id="GO:0000786">
    <property type="term" value="C:nucleosome"/>
    <property type="evidence" value="ECO:0007669"/>
    <property type="project" value="InterPro"/>
</dbReference>
<gene>
    <name evidence="13" type="ORF">BDA96_03G219800</name>
</gene>
<dbReference type="EMBL" id="CM027682">
    <property type="protein sequence ID" value="KAG0538256.1"/>
    <property type="molecule type" value="Genomic_DNA"/>
</dbReference>